<keyword evidence="2" id="KW-0804">Transcription</keyword>
<dbReference type="SMART" id="SM00342">
    <property type="entry name" value="HTH_ARAC"/>
    <property type="match status" value="1"/>
</dbReference>
<reference evidence="4" key="1">
    <citation type="journal article" date="2014" name="Int. J. Syst. Evol. Microbiol.">
        <title>Complete genome of a new Firmicutes species belonging to the dominant human colonic microbiota ('Ruminococcus bicirculans') reveals two chromosomes and a selective capacity to utilize plant glucans.</title>
        <authorList>
            <consortium name="NISC Comparative Sequencing Program"/>
            <person name="Wegmann U."/>
            <person name="Louis P."/>
            <person name="Goesmann A."/>
            <person name="Henrissat B."/>
            <person name="Duncan S.H."/>
            <person name="Flint H.J."/>
        </authorList>
    </citation>
    <scope>NUCLEOTIDE SEQUENCE</scope>
    <source>
        <strain evidence="4">NBRC 107169</strain>
    </source>
</reference>
<evidence type="ECO:0000259" key="3">
    <source>
        <dbReference type="PROSITE" id="PS01124"/>
    </source>
</evidence>
<protein>
    <submittedName>
        <fullName evidence="4">AraC family transcriptional regulator</fullName>
    </submittedName>
</protein>
<dbReference type="InterPro" id="IPR002818">
    <property type="entry name" value="DJ-1/PfpI"/>
</dbReference>
<reference evidence="4" key="2">
    <citation type="submission" date="2023-01" db="EMBL/GenBank/DDBJ databases">
        <title>Draft genome sequence of Maritalea porphyrae strain NBRC 107169.</title>
        <authorList>
            <person name="Sun Q."/>
            <person name="Mori K."/>
        </authorList>
    </citation>
    <scope>NUCLEOTIDE SEQUENCE</scope>
    <source>
        <strain evidence="4">NBRC 107169</strain>
    </source>
</reference>
<evidence type="ECO:0000313" key="4">
    <source>
        <dbReference type="EMBL" id="GLQ16786.1"/>
    </source>
</evidence>
<dbReference type="Gene3D" id="1.10.10.60">
    <property type="entry name" value="Homeodomain-like"/>
    <property type="match status" value="1"/>
</dbReference>
<gene>
    <name evidence="4" type="ORF">GCM10007879_10350</name>
</gene>
<dbReference type="SUPFAM" id="SSF46689">
    <property type="entry name" value="Homeodomain-like"/>
    <property type="match status" value="2"/>
</dbReference>
<dbReference type="Pfam" id="PF12833">
    <property type="entry name" value="HTH_18"/>
    <property type="match status" value="1"/>
</dbReference>
<dbReference type="SUPFAM" id="SSF52317">
    <property type="entry name" value="Class I glutamine amidotransferase-like"/>
    <property type="match status" value="1"/>
</dbReference>
<feature type="domain" description="HTH araC/xylS-type" evidence="3">
    <location>
        <begin position="229"/>
        <end position="327"/>
    </location>
</feature>
<dbReference type="EMBL" id="BSNI01000002">
    <property type="protein sequence ID" value="GLQ16786.1"/>
    <property type="molecule type" value="Genomic_DNA"/>
</dbReference>
<accession>A0ABQ5UP10</accession>
<sequence>MAQHIKIFILLAPNPLMLDFAGPVEVLRRANKIQTDFVFAVEYIAPHAEMMTSAGLPVSGLGKLPKYLPSKSYLMISGTTADILGSGDTPSRAQIEKDKQTIISWLRNIVTKDQTLLTICSGALLAAHAGLFDGYRCTTHHECLDELRSISPHIRIEENRLFTEDRNRFASAGITSGTDLMLHIVGKKLGLAAAADIAKHMVVFARRNGDAPQLSPFVQGRSHLHPTVHRIQDLIAADPTKDWDVQTLSREAHMSARHFSRLFNAQTGLSVPDYVNGLRIAIAENALRAQKVNIEHLVGDLGFGSSRHFRRAWQKHHQLSPTQWRDQQIGNA</sequence>
<organism evidence="4 5">
    <name type="scientific">Maritalea porphyrae</name>
    <dbReference type="NCBI Taxonomy" id="880732"/>
    <lineage>
        <taxon>Bacteria</taxon>
        <taxon>Pseudomonadati</taxon>
        <taxon>Pseudomonadota</taxon>
        <taxon>Alphaproteobacteria</taxon>
        <taxon>Hyphomicrobiales</taxon>
        <taxon>Devosiaceae</taxon>
        <taxon>Maritalea</taxon>
    </lineage>
</organism>
<dbReference type="CDD" id="cd03137">
    <property type="entry name" value="GATase1_AraC_1"/>
    <property type="match status" value="1"/>
</dbReference>
<keyword evidence="5" id="KW-1185">Reference proteome</keyword>
<dbReference type="RefSeq" id="WP_284362524.1">
    <property type="nucleotide sequence ID" value="NZ_BSNI01000002.1"/>
</dbReference>
<dbReference type="PROSITE" id="PS01124">
    <property type="entry name" value="HTH_ARAC_FAMILY_2"/>
    <property type="match status" value="1"/>
</dbReference>
<keyword evidence="1" id="KW-0805">Transcription regulation</keyword>
<evidence type="ECO:0000256" key="2">
    <source>
        <dbReference type="ARBA" id="ARBA00023163"/>
    </source>
</evidence>
<comment type="caution">
    <text evidence="4">The sequence shown here is derived from an EMBL/GenBank/DDBJ whole genome shotgun (WGS) entry which is preliminary data.</text>
</comment>
<dbReference type="PANTHER" id="PTHR43130:SF3">
    <property type="entry name" value="HTH-TYPE TRANSCRIPTIONAL REGULATOR RV1931C"/>
    <property type="match status" value="1"/>
</dbReference>
<dbReference type="InterPro" id="IPR029062">
    <property type="entry name" value="Class_I_gatase-like"/>
</dbReference>
<evidence type="ECO:0000256" key="1">
    <source>
        <dbReference type="ARBA" id="ARBA00023015"/>
    </source>
</evidence>
<dbReference type="Gene3D" id="3.40.50.880">
    <property type="match status" value="1"/>
</dbReference>
<dbReference type="PANTHER" id="PTHR43130">
    <property type="entry name" value="ARAC-FAMILY TRANSCRIPTIONAL REGULATOR"/>
    <property type="match status" value="1"/>
</dbReference>
<dbReference type="InterPro" id="IPR052158">
    <property type="entry name" value="INH-QAR"/>
</dbReference>
<evidence type="ECO:0000313" key="5">
    <source>
        <dbReference type="Proteomes" id="UP001161405"/>
    </source>
</evidence>
<dbReference type="InterPro" id="IPR009057">
    <property type="entry name" value="Homeodomain-like_sf"/>
</dbReference>
<proteinExistence type="predicted"/>
<dbReference type="InterPro" id="IPR018060">
    <property type="entry name" value="HTH_AraC"/>
</dbReference>
<name>A0ABQ5UP10_9HYPH</name>
<dbReference type="Pfam" id="PF01965">
    <property type="entry name" value="DJ-1_PfpI"/>
    <property type="match status" value="1"/>
</dbReference>
<dbReference type="Proteomes" id="UP001161405">
    <property type="component" value="Unassembled WGS sequence"/>
</dbReference>